<reference evidence="3" key="1">
    <citation type="journal article" date="2019" name="Int. J. Syst. Evol. Microbiol.">
        <title>The Global Catalogue of Microorganisms (GCM) 10K type strain sequencing project: providing services to taxonomists for standard genome sequencing and annotation.</title>
        <authorList>
            <consortium name="The Broad Institute Genomics Platform"/>
            <consortium name="The Broad Institute Genome Sequencing Center for Infectious Disease"/>
            <person name="Wu L."/>
            <person name="Ma J."/>
        </authorList>
    </citation>
    <scope>NUCLEOTIDE SEQUENCE [LARGE SCALE GENOMIC DNA]</scope>
    <source>
        <strain evidence="3">JCM 16034</strain>
    </source>
</reference>
<protein>
    <submittedName>
        <fullName evidence="2">Uncharacterized protein</fullName>
    </submittedName>
</protein>
<feature type="transmembrane region" description="Helical" evidence="1">
    <location>
        <begin position="84"/>
        <end position="107"/>
    </location>
</feature>
<dbReference type="EMBL" id="BAAAQW010000011">
    <property type="protein sequence ID" value="GAA2202762.1"/>
    <property type="molecule type" value="Genomic_DNA"/>
</dbReference>
<evidence type="ECO:0000313" key="2">
    <source>
        <dbReference type="EMBL" id="GAA2202762.1"/>
    </source>
</evidence>
<dbReference type="Proteomes" id="UP001500432">
    <property type="component" value="Unassembled WGS sequence"/>
</dbReference>
<feature type="transmembrane region" description="Helical" evidence="1">
    <location>
        <begin position="12"/>
        <end position="33"/>
    </location>
</feature>
<organism evidence="2 3">
    <name type="scientific">Sinomonas flava</name>
    <dbReference type="NCBI Taxonomy" id="496857"/>
    <lineage>
        <taxon>Bacteria</taxon>
        <taxon>Bacillati</taxon>
        <taxon>Actinomycetota</taxon>
        <taxon>Actinomycetes</taxon>
        <taxon>Micrococcales</taxon>
        <taxon>Micrococcaceae</taxon>
        <taxon>Sinomonas</taxon>
    </lineage>
</organism>
<evidence type="ECO:0000313" key="3">
    <source>
        <dbReference type="Proteomes" id="UP001500432"/>
    </source>
</evidence>
<gene>
    <name evidence="2" type="ORF">GCM10009849_32510</name>
</gene>
<keyword evidence="1" id="KW-0472">Membrane</keyword>
<feature type="transmembrane region" description="Helical" evidence="1">
    <location>
        <begin position="45"/>
        <end position="72"/>
    </location>
</feature>
<feature type="transmembrane region" description="Helical" evidence="1">
    <location>
        <begin position="113"/>
        <end position="134"/>
    </location>
</feature>
<proteinExistence type="predicted"/>
<accession>A0ABP5NTM9</accession>
<dbReference type="RefSeq" id="WP_344300843.1">
    <property type="nucleotide sequence ID" value="NZ_BAAAQW010000011.1"/>
</dbReference>
<keyword evidence="1" id="KW-1133">Transmembrane helix</keyword>
<keyword evidence="1" id="KW-0812">Transmembrane</keyword>
<keyword evidence="3" id="KW-1185">Reference proteome</keyword>
<comment type="caution">
    <text evidence="2">The sequence shown here is derived from an EMBL/GenBank/DDBJ whole genome shotgun (WGS) entry which is preliminary data.</text>
</comment>
<evidence type="ECO:0000256" key="1">
    <source>
        <dbReference type="SAM" id="Phobius"/>
    </source>
</evidence>
<sequence>MSSRWPVVTTWTAARWGVGAAAAVLSAAALVFANGAFDGAALPGAAWTGALVLAGSAALGLLIASLVGAPIGAEATFCDLRGPLFGAIGLLLATTQSRSGLLVQIFAGLPLDAIRWGVQPAVGVAAVVLMAVALSARLKLERDALADPAAAQACATCVPIRPGPR</sequence>
<name>A0ABP5NTM9_9MICC</name>